<keyword evidence="4" id="KW-1185">Reference proteome</keyword>
<comment type="caution">
    <text evidence="3">The sequence shown here is derived from an EMBL/GenBank/DDBJ whole genome shotgun (WGS) entry which is preliminary data.</text>
</comment>
<dbReference type="SUPFAM" id="SSF55781">
    <property type="entry name" value="GAF domain-like"/>
    <property type="match status" value="1"/>
</dbReference>
<dbReference type="Proteomes" id="UP001204851">
    <property type="component" value="Unassembled WGS sequence"/>
</dbReference>
<evidence type="ECO:0000259" key="2">
    <source>
        <dbReference type="Pfam" id="PF02954"/>
    </source>
</evidence>
<protein>
    <submittedName>
        <fullName evidence="3">Fis family transcriptional regulator</fullName>
    </submittedName>
</protein>
<proteinExistence type="predicted"/>
<dbReference type="InterPro" id="IPR009057">
    <property type="entry name" value="Homeodomain-like_sf"/>
</dbReference>
<evidence type="ECO:0000259" key="1">
    <source>
        <dbReference type="Pfam" id="PF01590"/>
    </source>
</evidence>
<dbReference type="EMBL" id="JAMXMC010000005">
    <property type="protein sequence ID" value="MCO5977029.1"/>
    <property type="molecule type" value="Genomic_DNA"/>
</dbReference>
<dbReference type="InterPro" id="IPR003018">
    <property type="entry name" value="GAF"/>
</dbReference>
<dbReference type="Gene3D" id="1.10.10.60">
    <property type="entry name" value="Homeodomain-like"/>
    <property type="match status" value="1"/>
</dbReference>
<dbReference type="InterPro" id="IPR002197">
    <property type="entry name" value="HTH_Fis"/>
</dbReference>
<organism evidence="3 4">
    <name type="scientific">Ideonella oryzae</name>
    <dbReference type="NCBI Taxonomy" id="2937441"/>
    <lineage>
        <taxon>Bacteria</taxon>
        <taxon>Pseudomonadati</taxon>
        <taxon>Pseudomonadota</taxon>
        <taxon>Betaproteobacteria</taxon>
        <taxon>Burkholderiales</taxon>
        <taxon>Sphaerotilaceae</taxon>
        <taxon>Ideonella</taxon>
    </lineage>
</organism>
<dbReference type="SUPFAM" id="SSF46689">
    <property type="entry name" value="Homeodomain-like"/>
    <property type="match status" value="1"/>
</dbReference>
<accession>A0ABT1BM84</accession>
<dbReference type="Pfam" id="PF02954">
    <property type="entry name" value="HTH_8"/>
    <property type="match status" value="1"/>
</dbReference>
<reference evidence="3 4" key="1">
    <citation type="submission" date="2022-06" db="EMBL/GenBank/DDBJ databases">
        <title>Ideonella sp. NS12-5 Genome sequencing and assembly.</title>
        <authorList>
            <person name="Jung Y."/>
        </authorList>
    </citation>
    <scope>NUCLEOTIDE SEQUENCE [LARGE SCALE GENOMIC DNA]</scope>
    <source>
        <strain evidence="3 4">NS12-5</strain>
    </source>
</reference>
<name>A0ABT1BM84_9BURK</name>
<dbReference type="RefSeq" id="WP_252769566.1">
    <property type="nucleotide sequence ID" value="NZ_JAMXMC010000005.1"/>
</dbReference>
<feature type="domain" description="GAF" evidence="1">
    <location>
        <begin position="101"/>
        <end position="211"/>
    </location>
</feature>
<gene>
    <name evidence="3" type="ORF">M0L44_09930</name>
</gene>
<sequence length="384" mass="40788">MTKGPSQLFFATNADRAALAREQFFEEGQRPSGLVPEPVIQSWSRCMGSRRKPDERIEFEPISKTRTATVLTKNRRLLEAARDPLAELEVAIAGSGAVAMLTNGEGVVVHASSREPSRSGLMHTVARIGVPIGELAVGTGAPGLAASTGEVAVVRGAEHFFRCMASLHCAAAPIRDASGSVVAVLDLSCVGEPFKFDAAGMALVYATSIENRLLADSARSNVLLRFQASPSLIRTPLEGLCAVNGSTGRVLWFNSAGATLLNFGRVPTRQASSEEVFGLNVDALMTLAHKGSAMPRTLPTGLTVWMAVDYDGREASPEPALIGTTPPASGCDRIATPTSLKDSNKFAIEEALDQCHGNVSKAARLLGVSRGLLYRYLRNQGRDQ</sequence>
<dbReference type="Gene3D" id="3.30.450.40">
    <property type="match status" value="1"/>
</dbReference>
<feature type="domain" description="DNA binding HTH" evidence="2">
    <location>
        <begin position="347"/>
        <end position="375"/>
    </location>
</feature>
<evidence type="ECO:0000313" key="3">
    <source>
        <dbReference type="EMBL" id="MCO5977029.1"/>
    </source>
</evidence>
<dbReference type="InterPro" id="IPR029016">
    <property type="entry name" value="GAF-like_dom_sf"/>
</dbReference>
<evidence type="ECO:0000313" key="4">
    <source>
        <dbReference type="Proteomes" id="UP001204851"/>
    </source>
</evidence>
<dbReference type="PRINTS" id="PR01590">
    <property type="entry name" value="HTHFIS"/>
</dbReference>
<dbReference type="Pfam" id="PF01590">
    <property type="entry name" value="GAF"/>
    <property type="match status" value="1"/>
</dbReference>